<sequence>MIGSFRLAVLECEAPPLPVLVEYGTYADIVRNLLTNNLDAVETPNLEILKWHIPSAQSFPDLDSVDGVLLTGSQNTAFDDDAWIPALTRFIQDVYEARKPLVGVCYGHQMIARALGGKVIRSPVGWEMAVERIALNTLGAKLFGQDALNIHQIHQDEVMRLPPGVEAIGRSKQCGVQIAYQQGRLLSFQGHPEFNAFITSHEIIERYDQGKLSEEQCEEGMNRVELKHDGALIANVLWKHFLGSDQDAATAEVSRL</sequence>
<dbReference type="Proteomes" id="UP000738349">
    <property type="component" value="Unassembled WGS sequence"/>
</dbReference>
<dbReference type="PANTHER" id="PTHR42695">
    <property type="entry name" value="GLUTAMINE AMIDOTRANSFERASE YLR126C-RELATED"/>
    <property type="match status" value="1"/>
</dbReference>
<dbReference type="InterPro" id="IPR017926">
    <property type="entry name" value="GATASE"/>
</dbReference>
<dbReference type="Pfam" id="PF00117">
    <property type="entry name" value="GATase"/>
    <property type="match status" value="1"/>
</dbReference>
<dbReference type="PRINTS" id="PR00099">
    <property type="entry name" value="CPSGATASE"/>
</dbReference>
<dbReference type="Gene3D" id="3.40.50.880">
    <property type="match status" value="1"/>
</dbReference>
<dbReference type="CDD" id="cd01741">
    <property type="entry name" value="GATase1_1"/>
    <property type="match status" value="1"/>
</dbReference>
<organism evidence="2 3">
    <name type="scientific">Dactylonectria macrodidyma</name>
    <dbReference type="NCBI Taxonomy" id="307937"/>
    <lineage>
        <taxon>Eukaryota</taxon>
        <taxon>Fungi</taxon>
        <taxon>Dikarya</taxon>
        <taxon>Ascomycota</taxon>
        <taxon>Pezizomycotina</taxon>
        <taxon>Sordariomycetes</taxon>
        <taxon>Hypocreomycetidae</taxon>
        <taxon>Hypocreales</taxon>
        <taxon>Nectriaceae</taxon>
        <taxon>Dactylonectria</taxon>
    </lineage>
</organism>
<evidence type="ECO:0000259" key="1">
    <source>
        <dbReference type="Pfam" id="PF00117"/>
    </source>
</evidence>
<evidence type="ECO:0000313" key="2">
    <source>
        <dbReference type="EMBL" id="KAH7134192.1"/>
    </source>
</evidence>
<dbReference type="GO" id="GO:0005634">
    <property type="term" value="C:nucleus"/>
    <property type="evidence" value="ECO:0007669"/>
    <property type="project" value="TreeGrafter"/>
</dbReference>
<dbReference type="InterPro" id="IPR044992">
    <property type="entry name" value="ChyE-like"/>
</dbReference>
<dbReference type="SUPFAM" id="SSF52317">
    <property type="entry name" value="Class I glutamine amidotransferase-like"/>
    <property type="match status" value="1"/>
</dbReference>
<dbReference type="PANTHER" id="PTHR42695:SF5">
    <property type="entry name" value="GLUTAMINE AMIDOTRANSFERASE YLR126C-RELATED"/>
    <property type="match status" value="1"/>
</dbReference>
<dbReference type="InterPro" id="IPR029062">
    <property type="entry name" value="Class_I_gatase-like"/>
</dbReference>
<proteinExistence type="predicted"/>
<protein>
    <submittedName>
        <fullName evidence="2">Class I glutamine amidotransferase-like protein</fullName>
    </submittedName>
</protein>
<feature type="domain" description="Glutamine amidotransferase" evidence="1">
    <location>
        <begin position="45"/>
        <end position="204"/>
    </location>
</feature>
<comment type="caution">
    <text evidence="2">The sequence shown here is derived from an EMBL/GenBank/DDBJ whole genome shotgun (WGS) entry which is preliminary data.</text>
</comment>
<name>A0A9P9IUQ3_9HYPO</name>
<evidence type="ECO:0000313" key="3">
    <source>
        <dbReference type="Proteomes" id="UP000738349"/>
    </source>
</evidence>
<dbReference type="EMBL" id="JAGMUV010000014">
    <property type="protein sequence ID" value="KAH7134192.1"/>
    <property type="molecule type" value="Genomic_DNA"/>
</dbReference>
<dbReference type="PROSITE" id="PS51273">
    <property type="entry name" value="GATASE_TYPE_1"/>
    <property type="match status" value="1"/>
</dbReference>
<dbReference type="OrthoDB" id="92161at2759"/>
<reference evidence="2" key="1">
    <citation type="journal article" date="2021" name="Nat. Commun.">
        <title>Genetic determinants of endophytism in the Arabidopsis root mycobiome.</title>
        <authorList>
            <person name="Mesny F."/>
            <person name="Miyauchi S."/>
            <person name="Thiergart T."/>
            <person name="Pickel B."/>
            <person name="Atanasova L."/>
            <person name="Karlsson M."/>
            <person name="Huettel B."/>
            <person name="Barry K.W."/>
            <person name="Haridas S."/>
            <person name="Chen C."/>
            <person name="Bauer D."/>
            <person name="Andreopoulos W."/>
            <person name="Pangilinan J."/>
            <person name="LaButti K."/>
            <person name="Riley R."/>
            <person name="Lipzen A."/>
            <person name="Clum A."/>
            <person name="Drula E."/>
            <person name="Henrissat B."/>
            <person name="Kohler A."/>
            <person name="Grigoriev I.V."/>
            <person name="Martin F.M."/>
            <person name="Hacquard S."/>
        </authorList>
    </citation>
    <scope>NUCLEOTIDE SEQUENCE</scope>
    <source>
        <strain evidence="2">MPI-CAGE-AT-0147</strain>
    </source>
</reference>
<gene>
    <name evidence="2" type="ORF">EDB81DRAFT_803383</name>
</gene>
<accession>A0A9P9IUQ3</accession>
<keyword evidence="2" id="KW-0315">Glutamine amidotransferase</keyword>
<dbReference type="GO" id="GO:0005829">
    <property type="term" value="C:cytosol"/>
    <property type="evidence" value="ECO:0007669"/>
    <property type="project" value="TreeGrafter"/>
</dbReference>
<dbReference type="AlphaFoldDB" id="A0A9P9IUQ3"/>
<keyword evidence="3" id="KW-1185">Reference proteome</keyword>